<evidence type="ECO:0000256" key="3">
    <source>
        <dbReference type="ARBA" id="ARBA00022525"/>
    </source>
</evidence>
<dbReference type="GO" id="GO:0016298">
    <property type="term" value="F:lipase activity"/>
    <property type="evidence" value="ECO:0007669"/>
    <property type="project" value="InterPro"/>
</dbReference>
<protein>
    <recommendedName>
        <fullName evidence="6">Lipase domain-containing protein</fullName>
    </recommendedName>
</protein>
<keyword evidence="3" id="KW-0964">Secreted</keyword>
<evidence type="ECO:0000256" key="2">
    <source>
        <dbReference type="ARBA" id="ARBA00010701"/>
    </source>
</evidence>
<feature type="signal peptide" evidence="5">
    <location>
        <begin position="1"/>
        <end position="18"/>
    </location>
</feature>
<keyword evidence="8" id="KW-1185">Reference proteome</keyword>
<comment type="subcellular location">
    <subcellularLocation>
        <location evidence="1">Secreted</location>
    </subcellularLocation>
</comment>
<dbReference type="AlphaFoldDB" id="A0A5E4QHV0"/>
<dbReference type="Proteomes" id="UP000324832">
    <property type="component" value="Unassembled WGS sequence"/>
</dbReference>
<dbReference type="EMBL" id="FZQP02003024">
    <property type="protein sequence ID" value="VVC97112.1"/>
    <property type="molecule type" value="Genomic_DNA"/>
</dbReference>
<sequence length="362" mass="41168">MFLIILLLYLGKICNVSTMYNENEWDGYSVGFLSDCPGSDKEAIITNKTLKDLTFTIQNHKGDNIFNTRRKYNYYQMKDLAQDPNLDFNKPTFVFVSGYLDTTDFYITSNIAKVYEDIGYNVLMLDTNKFTTMVYPRAVRFMRPVGKHTAEMLAELTQLGLDPKKLEIAGLSLGAQTASYIGKNYQLIVGTKISRITGLDPAGPCFRNLGPEDRIDKNDADFVDILSTNIDGLGMAAPAGHVNIYANGGEYQPGEFIWMLCTSFCSHIRAYFLWITALSYPDSFIAIQCDSVQQARNRQCYDRQPMVTNVLGLKSNRSREGIFYLNTDHKHPYYMGVKGLQKQYDFVLSQMKAMNMEKVIKM</sequence>
<evidence type="ECO:0000313" key="8">
    <source>
        <dbReference type="Proteomes" id="UP000324832"/>
    </source>
</evidence>
<feature type="domain" description="Lipase" evidence="6">
    <location>
        <begin position="76"/>
        <end position="333"/>
    </location>
</feature>
<dbReference type="InterPro" id="IPR029058">
    <property type="entry name" value="AB_hydrolase_fold"/>
</dbReference>
<proteinExistence type="inferred from homology"/>
<accession>A0A5E4QHV0</accession>
<organism evidence="7 8">
    <name type="scientific">Leptidea sinapis</name>
    <dbReference type="NCBI Taxonomy" id="189913"/>
    <lineage>
        <taxon>Eukaryota</taxon>
        <taxon>Metazoa</taxon>
        <taxon>Ecdysozoa</taxon>
        <taxon>Arthropoda</taxon>
        <taxon>Hexapoda</taxon>
        <taxon>Insecta</taxon>
        <taxon>Pterygota</taxon>
        <taxon>Neoptera</taxon>
        <taxon>Endopterygota</taxon>
        <taxon>Lepidoptera</taxon>
        <taxon>Glossata</taxon>
        <taxon>Ditrysia</taxon>
        <taxon>Papilionoidea</taxon>
        <taxon>Pieridae</taxon>
        <taxon>Dismorphiinae</taxon>
        <taxon>Leptidea</taxon>
    </lineage>
</organism>
<gene>
    <name evidence="7" type="ORF">LSINAPIS_LOCUS8479</name>
</gene>
<feature type="chain" id="PRO_5022845781" description="Lipase domain-containing protein" evidence="5">
    <location>
        <begin position="19"/>
        <end position="362"/>
    </location>
</feature>
<evidence type="ECO:0000313" key="7">
    <source>
        <dbReference type="EMBL" id="VVC97112.1"/>
    </source>
</evidence>
<keyword evidence="5" id="KW-0732">Signal</keyword>
<dbReference type="Gene3D" id="3.40.50.1820">
    <property type="entry name" value="alpha/beta hydrolase"/>
    <property type="match status" value="1"/>
</dbReference>
<reference evidence="7 8" key="1">
    <citation type="submission" date="2017-07" db="EMBL/GenBank/DDBJ databases">
        <authorList>
            <person name="Talla V."/>
            <person name="Backstrom N."/>
        </authorList>
    </citation>
    <scope>NUCLEOTIDE SEQUENCE [LARGE SCALE GENOMIC DNA]</scope>
</reference>
<dbReference type="InterPro" id="IPR000734">
    <property type="entry name" value="TAG_lipase"/>
</dbReference>
<name>A0A5E4QHV0_9NEOP</name>
<evidence type="ECO:0000256" key="1">
    <source>
        <dbReference type="ARBA" id="ARBA00004613"/>
    </source>
</evidence>
<dbReference type="Pfam" id="PF00151">
    <property type="entry name" value="Lipase"/>
    <property type="match status" value="1"/>
</dbReference>
<dbReference type="GO" id="GO:0005615">
    <property type="term" value="C:extracellular space"/>
    <property type="evidence" value="ECO:0007669"/>
    <property type="project" value="TreeGrafter"/>
</dbReference>
<evidence type="ECO:0000256" key="5">
    <source>
        <dbReference type="SAM" id="SignalP"/>
    </source>
</evidence>
<evidence type="ECO:0000259" key="6">
    <source>
        <dbReference type="Pfam" id="PF00151"/>
    </source>
</evidence>
<dbReference type="SUPFAM" id="SSF53474">
    <property type="entry name" value="alpha/beta-Hydrolases"/>
    <property type="match status" value="1"/>
</dbReference>
<evidence type="ECO:0000256" key="4">
    <source>
        <dbReference type="RuleBase" id="RU004262"/>
    </source>
</evidence>
<dbReference type="PANTHER" id="PTHR11610">
    <property type="entry name" value="LIPASE"/>
    <property type="match status" value="1"/>
</dbReference>
<dbReference type="InterPro" id="IPR013818">
    <property type="entry name" value="Lipase"/>
</dbReference>
<dbReference type="GO" id="GO:0016042">
    <property type="term" value="P:lipid catabolic process"/>
    <property type="evidence" value="ECO:0007669"/>
    <property type="project" value="TreeGrafter"/>
</dbReference>
<comment type="similarity">
    <text evidence="2 4">Belongs to the AB hydrolase superfamily. Lipase family.</text>
</comment>